<keyword evidence="3" id="KW-1185">Reference proteome</keyword>
<dbReference type="Proteomes" id="UP001160148">
    <property type="component" value="Unassembled WGS sequence"/>
</dbReference>
<sequence length="185" mass="21080">MLAKIFLVVFLTTSVMTFAKDENELVSSVLGTGTVFMKEASKYISDDQDKYSVDLNALYKKYEIAAKAEQARNMVHSTLKRSFELTNDYVKKFDIEAEEQLKKSIDIIKKEDSVLGDKLTKFYEKSCEVDRLSEDIIKYVLDADKVNGALEKAKSALRPIEHKLADSIKKFESIVLEHLPKKGKK</sequence>
<accession>A0AAV0VH73</accession>
<reference evidence="2 3" key="1">
    <citation type="submission" date="2023-01" db="EMBL/GenBank/DDBJ databases">
        <authorList>
            <person name="Whitehead M."/>
        </authorList>
    </citation>
    <scope>NUCLEOTIDE SEQUENCE [LARGE SCALE GENOMIC DNA]</scope>
</reference>
<protein>
    <submittedName>
        <fullName evidence="2">Uncharacterized protein</fullName>
    </submittedName>
</protein>
<proteinExistence type="predicted"/>
<evidence type="ECO:0000313" key="2">
    <source>
        <dbReference type="EMBL" id="CAI6343598.1"/>
    </source>
</evidence>
<gene>
    <name evidence="2" type="ORF">MEUPH1_LOCUS839</name>
</gene>
<feature type="signal peptide" evidence="1">
    <location>
        <begin position="1"/>
        <end position="19"/>
    </location>
</feature>
<dbReference type="AlphaFoldDB" id="A0AAV0VH73"/>
<organism evidence="2 3">
    <name type="scientific">Macrosiphum euphorbiae</name>
    <name type="common">potato aphid</name>
    <dbReference type="NCBI Taxonomy" id="13131"/>
    <lineage>
        <taxon>Eukaryota</taxon>
        <taxon>Metazoa</taxon>
        <taxon>Ecdysozoa</taxon>
        <taxon>Arthropoda</taxon>
        <taxon>Hexapoda</taxon>
        <taxon>Insecta</taxon>
        <taxon>Pterygota</taxon>
        <taxon>Neoptera</taxon>
        <taxon>Paraneoptera</taxon>
        <taxon>Hemiptera</taxon>
        <taxon>Sternorrhyncha</taxon>
        <taxon>Aphidomorpha</taxon>
        <taxon>Aphidoidea</taxon>
        <taxon>Aphididae</taxon>
        <taxon>Macrosiphini</taxon>
        <taxon>Macrosiphum</taxon>
    </lineage>
</organism>
<keyword evidence="1" id="KW-0732">Signal</keyword>
<dbReference type="EMBL" id="CARXXK010000001">
    <property type="protein sequence ID" value="CAI6343598.1"/>
    <property type="molecule type" value="Genomic_DNA"/>
</dbReference>
<evidence type="ECO:0000313" key="3">
    <source>
        <dbReference type="Proteomes" id="UP001160148"/>
    </source>
</evidence>
<name>A0AAV0VH73_9HEMI</name>
<feature type="chain" id="PRO_5043381824" evidence="1">
    <location>
        <begin position="20"/>
        <end position="185"/>
    </location>
</feature>
<evidence type="ECO:0000256" key="1">
    <source>
        <dbReference type="SAM" id="SignalP"/>
    </source>
</evidence>
<comment type="caution">
    <text evidence="2">The sequence shown here is derived from an EMBL/GenBank/DDBJ whole genome shotgun (WGS) entry which is preliminary data.</text>
</comment>